<evidence type="ECO:0000313" key="7">
    <source>
        <dbReference type="Proteomes" id="UP001205843"/>
    </source>
</evidence>
<keyword evidence="2" id="KW-0067">ATP-binding</keyword>
<evidence type="ECO:0000256" key="3">
    <source>
        <dbReference type="ARBA" id="ARBA00038088"/>
    </source>
</evidence>
<sequence>MANDDINDLELLLRSHVPLIAVETDEEQRVRELFCRLIPRLGRPLFTWSITDGLRRLDIEGPPMEGTSDPGNFLRHLRSNAQAGVYLAPDFHPYVSDPIHVRLLKEIAQGYGDNPRTVALISHRFDHPPELRKFFARFEPSLPDRDALLRIVNEEATEWARRNGGQRVRTDRATLEKLVQNLTGLTAWDARRLARSAIQNDGAITESDLPGVMEAKYRLLDRGGALSFTYDTARFSEVGGLTRLKRWLERRRQAFTRADTQLDPPKGILLVGVQGGGKSLAAKAVAGLWGLPLLGLDMGTLYNKYYGESERNLREALRSAEVMAPCVLWIDEIEKAMSQSGSDGGVSQRMLGSLLTWMAENRREVFIVATANAIERLPPELIRKGRMDEIFFIDLPSTEVRQEIFRIHLEKRDLPPEQFDLPRLAEACEGFSGAEIEQAVVAGLYLAREHDAKLTTEHLLTELAETRPLSVVMRENLDRLRAWAQDRTVPAD</sequence>
<dbReference type="InterPro" id="IPR027417">
    <property type="entry name" value="P-loop_NTPase"/>
</dbReference>
<evidence type="ECO:0000313" key="6">
    <source>
        <dbReference type="EMBL" id="MCP1675361.1"/>
    </source>
</evidence>
<dbReference type="InterPro" id="IPR041569">
    <property type="entry name" value="AAA_lid_3"/>
</dbReference>
<dbReference type="Pfam" id="PF00004">
    <property type="entry name" value="AAA"/>
    <property type="match status" value="1"/>
</dbReference>
<dbReference type="GO" id="GO:0005524">
    <property type="term" value="F:ATP binding"/>
    <property type="evidence" value="ECO:0007669"/>
    <property type="project" value="UniProtKB-KW"/>
</dbReference>
<dbReference type="RefSeq" id="WP_253478701.1">
    <property type="nucleotide sequence ID" value="NZ_JALJXV010000005.1"/>
</dbReference>
<name>A0AAE3G407_9GAMM</name>
<feature type="domain" description="AAA+ ATPase" evidence="5">
    <location>
        <begin position="264"/>
        <end position="397"/>
    </location>
</feature>
<dbReference type="GO" id="GO:0016887">
    <property type="term" value="F:ATP hydrolysis activity"/>
    <property type="evidence" value="ECO:0007669"/>
    <property type="project" value="InterPro"/>
</dbReference>
<keyword evidence="1" id="KW-0547">Nucleotide-binding</keyword>
<dbReference type="Proteomes" id="UP001205843">
    <property type="component" value="Unassembled WGS sequence"/>
</dbReference>
<dbReference type="Gene3D" id="1.10.8.60">
    <property type="match status" value="1"/>
</dbReference>
<dbReference type="InterPro" id="IPR003593">
    <property type="entry name" value="AAA+_ATPase"/>
</dbReference>
<comment type="similarity">
    <text evidence="3">Belongs to the AAA ATPase family. Highly divergent.</text>
</comment>
<dbReference type="AlphaFoldDB" id="A0AAE3G407"/>
<proteinExistence type="inferred from homology"/>
<dbReference type="SUPFAM" id="SSF52540">
    <property type="entry name" value="P-loop containing nucleoside triphosphate hydrolases"/>
    <property type="match status" value="2"/>
</dbReference>
<organism evidence="6 7">
    <name type="scientific">Natronocella acetinitrilica</name>
    <dbReference type="NCBI Taxonomy" id="414046"/>
    <lineage>
        <taxon>Bacteria</taxon>
        <taxon>Pseudomonadati</taxon>
        <taxon>Pseudomonadota</taxon>
        <taxon>Gammaproteobacteria</taxon>
        <taxon>Chromatiales</taxon>
        <taxon>Ectothiorhodospiraceae</taxon>
        <taxon>Natronocella</taxon>
    </lineage>
</organism>
<comment type="caution">
    <text evidence="6">The sequence shown here is derived from an EMBL/GenBank/DDBJ whole genome shotgun (WGS) entry which is preliminary data.</text>
</comment>
<gene>
    <name evidence="6" type="ORF">J2T57_002509</name>
</gene>
<dbReference type="EMBL" id="JALJXV010000005">
    <property type="protein sequence ID" value="MCP1675361.1"/>
    <property type="molecule type" value="Genomic_DNA"/>
</dbReference>
<evidence type="ECO:0000256" key="1">
    <source>
        <dbReference type="ARBA" id="ARBA00022741"/>
    </source>
</evidence>
<dbReference type="SMART" id="SM00382">
    <property type="entry name" value="AAA"/>
    <property type="match status" value="1"/>
</dbReference>
<dbReference type="Gene3D" id="3.40.50.300">
    <property type="entry name" value="P-loop containing nucleotide triphosphate hydrolases"/>
    <property type="match status" value="1"/>
</dbReference>
<dbReference type="InterPro" id="IPR052381">
    <property type="entry name" value="AAA_domain_protein"/>
</dbReference>
<dbReference type="Pfam" id="PF17862">
    <property type="entry name" value="AAA_lid_3"/>
    <property type="match status" value="1"/>
</dbReference>
<evidence type="ECO:0000256" key="4">
    <source>
        <dbReference type="ARBA" id="ARBA00040480"/>
    </source>
</evidence>
<evidence type="ECO:0000259" key="5">
    <source>
        <dbReference type="SMART" id="SM00382"/>
    </source>
</evidence>
<dbReference type="PANTHER" id="PTHR42960:SF1">
    <property type="entry name" value="YCF46 PROTEIN"/>
    <property type="match status" value="1"/>
</dbReference>
<dbReference type="PANTHER" id="PTHR42960">
    <property type="entry name" value="YCF46 PROTEIN"/>
    <property type="match status" value="1"/>
</dbReference>
<evidence type="ECO:0000256" key="2">
    <source>
        <dbReference type="ARBA" id="ARBA00022840"/>
    </source>
</evidence>
<protein>
    <recommendedName>
        <fullName evidence="4">Uncharacterized AAA domain-containing protein ycf46</fullName>
    </recommendedName>
</protein>
<accession>A0AAE3G407</accession>
<keyword evidence="7" id="KW-1185">Reference proteome</keyword>
<reference evidence="6" key="1">
    <citation type="submission" date="2022-03" db="EMBL/GenBank/DDBJ databases">
        <title>Genomic Encyclopedia of Type Strains, Phase III (KMG-III): the genomes of soil and plant-associated and newly described type strains.</title>
        <authorList>
            <person name="Whitman W."/>
        </authorList>
    </citation>
    <scope>NUCLEOTIDE SEQUENCE</scope>
    <source>
        <strain evidence="6">ANL 6-2</strain>
    </source>
</reference>
<dbReference type="InterPro" id="IPR003959">
    <property type="entry name" value="ATPase_AAA_core"/>
</dbReference>